<evidence type="ECO:0000313" key="1">
    <source>
        <dbReference type="EMBL" id="GAQ24753.1"/>
    </source>
</evidence>
<proteinExistence type="predicted"/>
<evidence type="ECO:0000313" key="2">
    <source>
        <dbReference type="Proteomes" id="UP000062160"/>
    </source>
</evidence>
<dbReference type="RefSeq" id="WP_059031873.1">
    <property type="nucleotide sequence ID" value="NZ_DF977000.1"/>
</dbReference>
<organism evidence="1">
    <name type="scientific">Tepidanaerobacter syntrophicus</name>
    <dbReference type="NCBI Taxonomy" id="224999"/>
    <lineage>
        <taxon>Bacteria</taxon>
        <taxon>Bacillati</taxon>
        <taxon>Bacillota</taxon>
        <taxon>Clostridia</taxon>
        <taxon>Thermosediminibacterales</taxon>
        <taxon>Tepidanaerobacteraceae</taxon>
        <taxon>Tepidanaerobacter</taxon>
    </lineage>
</organism>
<accession>A0A0U9HLP9</accession>
<dbReference type="InterPro" id="IPR014055">
    <property type="entry name" value="CRISPR-assoc_prot_Csx11"/>
</dbReference>
<gene>
    <name evidence="1" type="ORF">TSYNT_6133</name>
</gene>
<dbReference type="AlphaFoldDB" id="A0A0U9HLP9"/>
<dbReference type="OrthoDB" id="9792861at2"/>
<dbReference type="NCBIfam" id="TIGR02682">
    <property type="entry name" value="cas_csx11"/>
    <property type="match status" value="1"/>
</dbReference>
<protein>
    <submittedName>
        <fullName evidence="1">CRISPR-associated protein, Csx11 family</fullName>
    </submittedName>
</protein>
<dbReference type="STRING" id="224999.GCA_001485475_00759"/>
<sequence>MGSLDLEKLKKNKTEIIKAEIGALLFNLGKTHINFKHWSDYFNINAKAFEAEYGYPIFTGYRDYYTDNKDPNLSRFKEDLKRINEDFPDFFYNTKVGLEKDLLLSDIVYGDGIEKKRPLNVINFVKNILFHGCENVNSGIDKGEPLEKQKLKNLWISNAFGSFKEEVKEEMLDKQRICFFKNLWKMISSIPRKPEDFSDDDWIEIRNFVFEEVKNWYSHLLSDSRFPINDVTLWDQAYMTASLFKASLAAIQLDSSKYKDYIDNTKCRKIRWSILGVQYDKLALAEKALKAHFIKWYRDAADKADKMVKDIIETEYALGNEIYRDETGIYFIIPENAGDFRNKSDYIFPLNKSLKEIADKIMKVFSEIFGGEIYPSIFTTKPSRGMMNITYLLEKSRENFLKASYPTDSDNNFEKICKGIALKLKETEDKTNSNFNGLCQACNFRLARKSDEDLMICDGCKERKDNRIEEWIKNINGETIWTGDLKDSNDRIAIVTLKFELQDWLNGDLINTTFTNQIDWHLKKNLLVKDFSVAGKLVKETILKEYVNKGVHNQKLHDFTANIILERSIGDRWEEFIKSKLGVKVDFDKGKIDWDKLNGEDSDFLATILLQFVLRKNPSPARLRRIWETTQDFFIECSKDMKSLLDISDEDYRYKRLVWYRAVDERGYMEKEYSYKGLDFWIDKKGNAYLISSIAEAIPIIVKKSFKDKAKDTLAIKNTDWLDDILLQDYYTGEYTDINLSGDMATYESYLPYISIINPTPISWQFIISAQSLPCLISNIQNKYYNHFKYVAGKLPLHIGTIFQYYKQPLYIGIKAGRKIRRDITSWNEIQMNGKALDIEEIQKEALKNITIYEKNENPTNYYSFYLTINNKENEYQLYINPEDKKTDICEVDFKNSKPITKIVIYPNTIDFEFLDTNCRRNDICYSKGKRKIEGKSNRPYTWKEWKLFNEFAEYFRNDQNKIAGLHQIINIIYSKLNDWRNDEDSIKKFMLSAFINIFDLKTDNEKDKFAHILIQPTYTDSATTVPKLENILIMPPNEFRRCLLRFLDMYEFWHTALRKI</sequence>
<reference evidence="1" key="1">
    <citation type="journal article" date="2016" name="Genome Announc.">
        <title>Draft Genome Sequence of the Syntrophic Lactate-Degrading Bacterium Tepidanaerobacter syntrophicus JLT.</title>
        <authorList>
            <person name="Matsuura N."/>
            <person name="Ohashi A."/>
            <person name="Tourlousse D.M."/>
            <person name="Sekiguchi Y."/>
        </authorList>
    </citation>
    <scope>NUCLEOTIDE SEQUENCE [LARGE SCALE GENOMIC DNA]</scope>
    <source>
        <strain evidence="1">JL</strain>
    </source>
</reference>
<name>A0A0U9HLP9_9FIRM</name>
<keyword evidence="2" id="KW-1185">Reference proteome</keyword>
<dbReference type="EMBL" id="DF977000">
    <property type="protein sequence ID" value="GAQ24753.1"/>
    <property type="molecule type" value="Genomic_DNA"/>
</dbReference>
<dbReference type="Proteomes" id="UP000062160">
    <property type="component" value="Unassembled WGS sequence"/>
</dbReference>